<dbReference type="InterPro" id="IPR045851">
    <property type="entry name" value="AMP-bd_C_sf"/>
</dbReference>
<feature type="domain" description="AMP-binding enzyme C-terminal" evidence="10">
    <location>
        <begin position="409"/>
        <end position="484"/>
    </location>
</feature>
<dbReference type="RefSeq" id="WP_085263074.1">
    <property type="nucleotide sequence ID" value="NZ_JACKVG010000012.1"/>
</dbReference>
<dbReference type="STRING" id="1108812.AWC16_03140"/>
<keyword evidence="2" id="KW-0436">Ligase</keyword>
<evidence type="ECO:0000259" key="9">
    <source>
        <dbReference type="Pfam" id="PF00501"/>
    </source>
</evidence>
<proteinExistence type="inferred from homology"/>
<dbReference type="PANTHER" id="PTHR43767:SF7">
    <property type="entry name" value="MEDIUM_LONG-CHAIN-FATTY-ACID--COA LIGASE FADD8"/>
    <property type="match status" value="1"/>
</dbReference>
<dbReference type="GO" id="GO:0004467">
    <property type="term" value="F:long-chain fatty acid-CoA ligase activity"/>
    <property type="evidence" value="ECO:0007669"/>
    <property type="project" value="UniProtKB-EC"/>
</dbReference>
<dbReference type="SUPFAM" id="SSF56801">
    <property type="entry name" value="Acetyl-CoA synthetase-like"/>
    <property type="match status" value="1"/>
</dbReference>
<reference evidence="11 12" key="1">
    <citation type="submission" date="2016-01" db="EMBL/GenBank/DDBJ databases">
        <title>The new phylogeny of the genus Mycobacterium.</title>
        <authorList>
            <person name="Tarcisio F."/>
            <person name="Conor M."/>
            <person name="Antonella G."/>
            <person name="Elisabetta G."/>
            <person name="Giulia F.S."/>
            <person name="Sara T."/>
            <person name="Anna F."/>
            <person name="Clotilde B."/>
            <person name="Roberto B."/>
            <person name="Veronica D.S."/>
            <person name="Fabio R."/>
            <person name="Monica P."/>
            <person name="Olivier J."/>
            <person name="Enrico T."/>
            <person name="Nicola S."/>
        </authorList>
    </citation>
    <scope>NUCLEOTIDE SEQUENCE [LARGE SCALE GENOMIC DNA]</scope>
    <source>
        <strain evidence="11 12">DSM 45394</strain>
    </source>
</reference>
<sequence>MRLIDYLDRGALIAPERTCLDDGDLRLTYREVVRHSQRIAAWLGSHDIGIGDRVAVLGPNSTQAFLAVLGLLRSGATWIPANSRATVTELAEQLTIGDCAALFFDPSLQDVAEQLGQAVPTLRWLVPSDAVPDGTGSLPDLPEDPDGEAILGFTGGTTGRPKAVVISARNVEAMTTALLAHVDIGEPPVYLAAAPLTHAAGVLCFPVLACGGTIVIHRAVSAPAILEAIERQRVSFLFLPPTAIYMLLGDPTVRDRDYSALRAFVYAAAPMAPEKLRLAIEVFGPRMVQMYGQSEAPMICTVLTAADHVEALRDAPHRLESCGRPSIVARMAVMDDQGELLPPGEIGELVIRGTLVMRGYLGDPEPSVREHGWHHTGDIGRFDDDGFVYIVDRKKDMIITGGFNVYSAEVEAVVLAHPAVAQCAVVGVPDAHWGEAVTAVVELAPGRQVSAEELIAHCKGALNGVKCPKRVEIWPELPRSPVGKVLKRQVRETFWGGATRRV</sequence>
<protein>
    <recommendedName>
        <fullName evidence="5">Long-chain-fatty-acid--CoA ligase FadD13</fullName>
        <ecNumber evidence="3">6.2.1.3</ecNumber>
    </recommendedName>
    <alternativeName>
        <fullName evidence="6">Fatty acyl-CoA ligase</fullName>
    </alternativeName>
    <alternativeName>
        <fullName evidence="8">Fatty acyl-CoA synthetase</fullName>
    </alternativeName>
    <alternativeName>
        <fullName evidence="7">Very-long-chain fatty-acyl-CoA synthetase</fullName>
    </alternativeName>
</protein>
<evidence type="ECO:0000256" key="5">
    <source>
        <dbReference type="ARBA" id="ARBA00069710"/>
    </source>
</evidence>
<evidence type="ECO:0000256" key="1">
    <source>
        <dbReference type="ARBA" id="ARBA00006432"/>
    </source>
</evidence>
<dbReference type="InterPro" id="IPR000873">
    <property type="entry name" value="AMP-dep_synth/lig_dom"/>
</dbReference>
<dbReference type="PROSITE" id="PS00455">
    <property type="entry name" value="AMP_BINDING"/>
    <property type="match status" value="1"/>
</dbReference>
<evidence type="ECO:0000256" key="3">
    <source>
        <dbReference type="ARBA" id="ARBA00026121"/>
    </source>
</evidence>
<dbReference type="PANTHER" id="PTHR43767">
    <property type="entry name" value="LONG-CHAIN-FATTY-ACID--COA LIGASE"/>
    <property type="match status" value="1"/>
</dbReference>
<comment type="similarity">
    <text evidence="1">Belongs to the ATP-dependent AMP-binding enzyme family.</text>
</comment>
<dbReference type="EC" id="6.2.1.3" evidence="3"/>
<dbReference type="InterPro" id="IPR050237">
    <property type="entry name" value="ATP-dep_AMP-bd_enzyme"/>
</dbReference>
<keyword evidence="12" id="KW-1185">Reference proteome</keyword>
<organism evidence="11 12">
    <name type="scientific">Mycolicibacter longobardus</name>
    <dbReference type="NCBI Taxonomy" id="1108812"/>
    <lineage>
        <taxon>Bacteria</taxon>
        <taxon>Bacillati</taxon>
        <taxon>Actinomycetota</taxon>
        <taxon>Actinomycetes</taxon>
        <taxon>Mycobacteriales</taxon>
        <taxon>Mycobacteriaceae</taxon>
        <taxon>Mycolicibacter</taxon>
    </lineage>
</organism>
<dbReference type="Gene3D" id="3.40.50.12780">
    <property type="entry name" value="N-terminal domain of ligase-like"/>
    <property type="match status" value="1"/>
</dbReference>
<dbReference type="EMBL" id="LQPG01000007">
    <property type="protein sequence ID" value="ORW13777.1"/>
    <property type="molecule type" value="Genomic_DNA"/>
</dbReference>
<comment type="caution">
    <text evidence="11">The sequence shown here is derived from an EMBL/GenBank/DDBJ whole genome shotgun (WGS) entry which is preliminary data.</text>
</comment>
<accession>A0A1X1YRM2</accession>
<dbReference type="Pfam" id="PF00501">
    <property type="entry name" value="AMP-binding"/>
    <property type="match status" value="1"/>
</dbReference>
<dbReference type="OrthoDB" id="9803968at2"/>
<evidence type="ECO:0000256" key="4">
    <source>
        <dbReference type="ARBA" id="ARBA00036813"/>
    </source>
</evidence>
<feature type="domain" description="AMP-dependent synthetase/ligase" evidence="9">
    <location>
        <begin position="14"/>
        <end position="361"/>
    </location>
</feature>
<evidence type="ECO:0000256" key="2">
    <source>
        <dbReference type="ARBA" id="ARBA00022598"/>
    </source>
</evidence>
<dbReference type="InterPro" id="IPR042099">
    <property type="entry name" value="ANL_N_sf"/>
</dbReference>
<evidence type="ECO:0000313" key="11">
    <source>
        <dbReference type="EMBL" id="ORW13777.1"/>
    </source>
</evidence>
<dbReference type="Proteomes" id="UP000193866">
    <property type="component" value="Unassembled WGS sequence"/>
</dbReference>
<dbReference type="FunFam" id="3.30.300.30:FF:000008">
    <property type="entry name" value="2,3-dihydroxybenzoate-AMP ligase"/>
    <property type="match status" value="1"/>
</dbReference>
<evidence type="ECO:0000259" key="10">
    <source>
        <dbReference type="Pfam" id="PF13193"/>
    </source>
</evidence>
<evidence type="ECO:0000256" key="6">
    <source>
        <dbReference type="ARBA" id="ARBA00076959"/>
    </source>
</evidence>
<dbReference type="InterPro" id="IPR025110">
    <property type="entry name" value="AMP-bd_C"/>
</dbReference>
<dbReference type="Gene3D" id="3.30.300.30">
    <property type="match status" value="1"/>
</dbReference>
<evidence type="ECO:0000313" key="12">
    <source>
        <dbReference type="Proteomes" id="UP000193866"/>
    </source>
</evidence>
<name>A0A1X1YRM2_9MYCO</name>
<gene>
    <name evidence="11" type="ORF">AWC16_03140</name>
</gene>
<dbReference type="InterPro" id="IPR020845">
    <property type="entry name" value="AMP-binding_CS"/>
</dbReference>
<dbReference type="AlphaFoldDB" id="A0A1X1YRM2"/>
<evidence type="ECO:0000256" key="7">
    <source>
        <dbReference type="ARBA" id="ARBA00080667"/>
    </source>
</evidence>
<comment type="catalytic activity">
    <reaction evidence="4">
        <text>a long-chain fatty acid + ATP + CoA = a long-chain fatty acyl-CoA + AMP + diphosphate</text>
        <dbReference type="Rhea" id="RHEA:15421"/>
        <dbReference type="ChEBI" id="CHEBI:30616"/>
        <dbReference type="ChEBI" id="CHEBI:33019"/>
        <dbReference type="ChEBI" id="CHEBI:57287"/>
        <dbReference type="ChEBI" id="CHEBI:57560"/>
        <dbReference type="ChEBI" id="CHEBI:83139"/>
        <dbReference type="ChEBI" id="CHEBI:456215"/>
        <dbReference type="EC" id="6.2.1.3"/>
    </reaction>
</comment>
<evidence type="ECO:0000256" key="8">
    <source>
        <dbReference type="ARBA" id="ARBA00083882"/>
    </source>
</evidence>
<dbReference type="Pfam" id="PF13193">
    <property type="entry name" value="AMP-binding_C"/>
    <property type="match status" value="1"/>
</dbReference>